<keyword evidence="4" id="KW-1185">Reference proteome</keyword>
<evidence type="ECO:0000313" key="4">
    <source>
        <dbReference type="Proteomes" id="UP001212841"/>
    </source>
</evidence>
<dbReference type="PANTHER" id="PTHR12175">
    <property type="entry name" value="AD039 HT014 THIOREDOXIN FAMILY TRP26"/>
    <property type="match status" value="1"/>
</dbReference>
<gene>
    <name evidence="3" type="ORF">HK097_010774</name>
</gene>
<dbReference type="InterPro" id="IPR037047">
    <property type="entry name" value="PITH_dom_sf"/>
</dbReference>
<dbReference type="InterPro" id="IPR010400">
    <property type="entry name" value="PITH_dom"/>
</dbReference>
<dbReference type="PROSITE" id="PS51532">
    <property type="entry name" value="PITH"/>
    <property type="match status" value="1"/>
</dbReference>
<evidence type="ECO:0000259" key="2">
    <source>
        <dbReference type="PROSITE" id="PS51532"/>
    </source>
</evidence>
<protein>
    <recommendedName>
        <fullName evidence="2">PITH domain-containing protein</fullName>
    </recommendedName>
</protein>
<dbReference type="SUPFAM" id="SSF49785">
    <property type="entry name" value="Galactose-binding domain-like"/>
    <property type="match status" value="1"/>
</dbReference>
<sequence>MAILTALRKTVVHSILTDPHFSFAANVKLKSIAIIGGPGEQAPSKMQAFINREDIDFDTVESTKAEQEWELINPDHLPRGSLPEYPTRIAKFSNLRSITLYFPENYGGDTTKISYIGLKGDWMEINKDPIITIYELAANPADHKTKADNIMGSMIQ</sequence>
<evidence type="ECO:0000256" key="1">
    <source>
        <dbReference type="ARBA" id="ARBA00025788"/>
    </source>
</evidence>
<proteinExistence type="inferred from homology"/>
<comment type="caution">
    <text evidence="3">The sequence shown here is derived from an EMBL/GenBank/DDBJ whole genome shotgun (WGS) entry which is preliminary data.</text>
</comment>
<accession>A0AAD5SK65</accession>
<dbReference type="PANTHER" id="PTHR12175:SF1">
    <property type="entry name" value="PITH DOMAIN-CONTAINING PROTEIN 1"/>
    <property type="match status" value="1"/>
</dbReference>
<dbReference type="Pfam" id="PF06201">
    <property type="entry name" value="PITH"/>
    <property type="match status" value="1"/>
</dbReference>
<dbReference type="Gene3D" id="2.60.120.470">
    <property type="entry name" value="PITH domain"/>
    <property type="match status" value="1"/>
</dbReference>
<dbReference type="InterPro" id="IPR045099">
    <property type="entry name" value="PITH1-like"/>
</dbReference>
<name>A0AAD5SK65_9FUNG</name>
<dbReference type="GO" id="GO:0005634">
    <property type="term" value="C:nucleus"/>
    <property type="evidence" value="ECO:0007669"/>
    <property type="project" value="TreeGrafter"/>
</dbReference>
<dbReference type="EMBL" id="JADGJD010000083">
    <property type="protein sequence ID" value="KAJ3055348.1"/>
    <property type="molecule type" value="Genomic_DNA"/>
</dbReference>
<dbReference type="AlphaFoldDB" id="A0AAD5SK65"/>
<dbReference type="GO" id="GO:0005737">
    <property type="term" value="C:cytoplasm"/>
    <property type="evidence" value="ECO:0007669"/>
    <property type="project" value="UniProtKB-ARBA"/>
</dbReference>
<comment type="similarity">
    <text evidence="1">Belongs to the PITHD1 family.</text>
</comment>
<reference evidence="3" key="1">
    <citation type="submission" date="2020-05" db="EMBL/GenBank/DDBJ databases">
        <title>Phylogenomic resolution of chytrid fungi.</title>
        <authorList>
            <person name="Stajich J.E."/>
            <person name="Amses K."/>
            <person name="Simmons R."/>
            <person name="Seto K."/>
            <person name="Myers J."/>
            <person name="Bonds A."/>
            <person name="Quandt C.A."/>
            <person name="Barry K."/>
            <person name="Liu P."/>
            <person name="Grigoriev I."/>
            <person name="Longcore J.E."/>
            <person name="James T.Y."/>
        </authorList>
    </citation>
    <scope>NUCLEOTIDE SEQUENCE</scope>
    <source>
        <strain evidence="3">JEL0318</strain>
    </source>
</reference>
<feature type="domain" description="PITH" evidence="2">
    <location>
        <begin position="1"/>
        <end position="138"/>
    </location>
</feature>
<dbReference type="Proteomes" id="UP001212841">
    <property type="component" value="Unassembled WGS sequence"/>
</dbReference>
<organism evidence="3 4">
    <name type="scientific">Rhizophlyctis rosea</name>
    <dbReference type="NCBI Taxonomy" id="64517"/>
    <lineage>
        <taxon>Eukaryota</taxon>
        <taxon>Fungi</taxon>
        <taxon>Fungi incertae sedis</taxon>
        <taxon>Chytridiomycota</taxon>
        <taxon>Chytridiomycota incertae sedis</taxon>
        <taxon>Chytridiomycetes</taxon>
        <taxon>Rhizophlyctidales</taxon>
        <taxon>Rhizophlyctidaceae</taxon>
        <taxon>Rhizophlyctis</taxon>
    </lineage>
</organism>
<evidence type="ECO:0000313" key="3">
    <source>
        <dbReference type="EMBL" id="KAJ3055348.1"/>
    </source>
</evidence>
<dbReference type="InterPro" id="IPR008979">
    <property type="entry name" value="Galactose-bd-like_sf"/>
</dbReference>